<dbReference type="Pfam" id="PF00201">
    <property type="entry name" value="UDPGT"/>
    <property type="match status" value="1"/>
</dbReference>
<evidence type="ECO:0000313" key="6">
    <source>
        <dbReference type="Proteomes" id="UP000053144"/>
    </source>
</evidence>
<protein>
    <submittedName>
        <fullName evidence="4">UDP-glycosyltransferase protein</fullName>
    </submittedName>
</protein>
<proteinExistence type="inferred from homology"/>
<evidence type="ECO:0000256" key="1">
    <source>
        <dbReference type="ARBA" id="ARBA00009995"/>
    </source>
</evidence>
<evidence type="ECO:0000256" key="2">
    <source>
        <dbReference type="ARBA" id="ARBA00022676"/>
    </source>
</evidence>
<evidence type="ECO:0000313" key="5">
    <source>
        <dbReference type="EMBL" id="KOM49939.1"/>
    </source>
</evidence>
<dbReference type="GO" id="GO:0035251">
    <property type="term" value="F:UDP-glucosyltransferase activity"/>
    <property type="evidence" value="ECO:0007669"/>
    <property type="project" value="TreeGrafter"/>
</dbReference>
<sequence>MSTATLHVLAYPFPASGHVIPLLDFAKVLLSRGVKVTILVTPKTHPLVATNPSPLLQTLLLPEPQLSNPNLKDLADLMNSMRHHHHPLIVDWAKTQSTPPSAIISDYFLGWTHLLGDDLGVPHIVFSPCSAISLAVINSLWRDAPQNHNPQDPNSVVSFPNLPNSPVYPWWQITHLYTDNERGGLEWELHRENTLFNIDSWGFVFNTFTEAEQVYIDNMKKELGHKRVWAVGPVIPIQNGSAEPVEHGGNSTVSQRELLEWLDSREECSVIYVCFGSLAVLTSSQMEVLAQALELSGVNFVLSVRVSDPQGRVQGKAACGFMDREGVKGRGFFIEGWAPQMIILNHRAVGAFLNHSGWNSMVEALLTGVVMVTWPTGGDQYPNARLFVDELGVAIRGAEGEKLPEARELAKSIQKALGKTKERERAEELRDAALRAVRSGGSSQRELDDLLKLLNEVHLGKNAA</sequence>
<dbReference type="PANTHER" id="PTHR48047">
    <property type="entry name" value="GLYCOSYLTRANSFERASE"/>
    <property type="match status" value="1"/>
</dbReference>
<reference evidence="5" key="2">
    <citation type="submission" date="2015-02" db="EMBL/GenBank/DDBJ databases">
        <authorList>
            <person name="Chooi Y.-H."/>
        </authorList>
    </citation>
    <scope>NUCLEOTIDE SEQUENCE</scope>
    <source>
        <tissue evidence="5">Seedling</tissue>
    </source>
</reference>
<evidence type="ECO:0000313" key="7">
    <source>
        <dbReference type="Proteomes" id="UP000743370"/>
    </source>
</evidence>
<name>A0A0L9V5K5_PHAAN</name>
<dbReference type="OrthoDB" id="5835829at2759"/>
<dbReference type="STRING" id="3914.A0A0L9V5K5"/>
<reference evidence="4 7" key="3">
    <citation type="submission" date="2020-05" db="EMBL/GenBank/DDBJ databases">
        <title>Vigna angularis (adzuki bean) Var. LongXiaoDou No. 4 denovo assembly.</title>
        <authorList>
            <person name="Xiang H."/>
        </authorList>
    </citation>
    <scope>NUCLEOTIDE SEQUENCE [LARGE SCALE GENOMIC DNA]</scope>
    <source>
        <tissue evidence="4">Leaf</tissue>
    </source>
</reference>
<organism evidence="5 6">
    <name type="scientific">Phaseolus angularis</name>
    <name type="common">Azuki bean</name>
    <name type="synonym">Vigna angularis</name>
    <dbReference type="NCBI Taxonomy" id="3914"/>
    <lineage>
        <taxon>Eukaryota</taxon>
        <taxon>Viridiplantae</taxon>
        <taxon>Streptophyta</taxon>
        <taxon>Embryophyta</taxon>
        <taxon>Tracheophyta</taxon>
        <taxon>Spermatophyta</taxon>
        <taxon>Magnoliopsida</taxon>
        <taxon>eudicotyledons</taxon>
        <taxon>Gunneridae</taxon>
        <taxon>Pentapetalae</taxon>
        <taxon>rosids</taxon>
        <taxon>fabids</taxon>
        <taxon>Fabales</taxon>
        <taxon>Fabaceae</taxon>
        <taxon>Papilionoideae</taxon>
        <taxon>50 kb inversion clade</taxon>
        <taxon>NPAAA clade</taxon>
        <taxon>indigoferoid/millettioid clade</taxon>
        <taxon>Phaseoleae</taxon>
        <taxon>Vigna</taxon>
    </lineage>
</organism>
<reference evidence="6" key="1">
    <citation type="journal article" date="2015" name="Proc. Natl. Acad. Sci. U.S.A.">
        <title>Genome sequencing of adzuki bean (Vigna angularis) provides insight into high starch and low fat accumulation and domestication.</title>
        <authorList>
            <person name="Yang K."/>
            <person name="Tian Z."/>
            <person name="Chen C."/>
            <person name="Luo L."/>
            <person name="Zhao B."/>
            <person name="Wang Z."/>
            <person name="Yu L."/>
            <person name="Li Y."/>
            <person name="Sun Y."/>
            <person name="Li W."/>
            <person name="Chen Y."/>
            <person name="Li Y."/>
            <person name="Zhang Y."/>
            <person name="Ai D."/>
            <person name="Zhao J."/>
            <person name="Shang C."/>
            <person name="Ma Y."/>
            <person name="Wu B."/>
            <person name="Wang M."/>
            <person name="Gao L."/>
            <person name="Sun D."/>
            <person name="Zhang P."/>
            <person name="Guo F."/>
            <person name="Wang W."/>
            <person name="Li Y."/>
            <person name="Wang J."/>
            <person name="Varshney R.K."/>
            <person name="Wang J."/>
            <person name="Ling H.Q."/>
            <person name="Wan P."/>
        </authorList>
    </citation>
    <scope>NUCLEOTIDE SEQUENCE</scope>
    <source>
        <strain evidence="6">cv. Jingnong 6</strain>
    </source>
</reference>
<comment type="similarity">
    <text evidence="1">Belongs to the UDP-glycosyltransferase family.</text>
</comment>
<dbReference type="FunFam" id="3.40.50.2000:FF:000056">
    <property type="entry name" value="Glycosyltransferase"/>
    <property type="match status" value="1"/>
</dbReference>
<dbReference type="KEGG" id="var:108339648"/>
<dbReference type="OMA" id="VCNTSRA"/>
<dbReference type="PANTHER" id="PTHR48047:SF118">
    <property type="entry name" value="HEXOSYLTRANSFERASE-RELATED"/>
    <property type="match status" value="1"/>
</dbReference>
<dbReference type="InterPro" id="IPR002213">
    <property type="entry name" value="UDP_glucos_trans"/>
</dbReference>
<dbReference type="AlphaFoldDB" id="A0A0L9V5K5"/>
<gene>
    <name evidence="4" type="ORF">HKW66_Vig0246350</name>
    <name evidence="5" type="ORF">LR48_Vigan08g076600</name>
</gene>
<dbReference type="CDD" id="cd03784">
    <property type="entry name" value="GT1_Gtf-like"/>
    <property type="match status" value="1"/>
</dbReference>
<keyword evidence="2" id="KW-0328">Glycosyltransferase</keyword>
<dbReference type="Gramene" id="KOM49939">
    <property type="protein sequence ID" value="KOM49939"/>
    <property type="gene ID" value="LR48_Vigan08g076600"/>
</dbReference>
<evidence type="ECO:0000313" key="4">
    <source>
        <dbReference type="EMBL" id="KAG2396999.1"/>
    </source>
</evidence>
<dbReference type="EMBL" id="JABFOF010000005">
    <property type="protein sequence ID" value="KAG2396999.1"/>
    <property type="molecule type" value="Genomic_DNA"/>
</dbReference>
<dbReference type="EMBL" id="CM003378">
    <property type="protein sequence ID" value="KOM49939.1"/>
    <property type="molecule type" value="Genomic_DNA"/>
</dbReference>
<dbReference type="SUPFAM" id="SSF53756">
    <property type="entry name" value="UDP-Glycosyltransferase/glycogen phosphorylase"/>
    <property type="match status" value="1"/>
</dbReference>
<dbReference type="Proteomes" id="UP000743370">
    <property type="component" value="Unassembled WGS sequence"/>
</dbReference>
<dbReference type="Proteomes" id="UP000053144">
    <property type="component" value="Chromosome 8"/>
</dbReference>
<evidence type="ECO:0000256" key="3">
    <source>
        <dbReference type="ARBA" id="ARBA00022679"/>
    </source>
</evidence>
<dbReference type="Gene3D" id="3.40.50.2000">
    <property type="entry name" value="Glycogen Phosphorylase B"/>
    <property type="match status" value="2"/>
</dbReference>
<keyword evidence="3" id="KW-0808">Transferase</keyword>
<accession>A0A0L9V5K5</accession>